<dbReference type="GO" id="GO:0004176">
    <property type="term" value="F:ATP-dependent peptidase activity"/>
    <property type="evidence" value="ECO:0007669"/>
    <property type="project" value="InterPro"/>
</dbReference>
<name>A0A3R7FJ97_9ACTN</name>
<evidence type="ECO:0008006" key="3">
    <source>
        <dbReference type="Google" id="ProtNLM"/>
    </source>
</evidence>
<dbReference type="Gene3D" id="1.20.58.760">
    <property type="entry name" value="Peptidase M41"/>
    <property type="match status" value="1"/>
</dbReference>
<sequence length="73" mass="8104">VSLALAANPDIAAGVEKDLRHLYSRAVALMRDNKDRVDALARELVERRHIGTEQFLEIMGENFDHGAEETSNG</sequence>
<dbReference type="OrthoDB" id="9809379at2"/>
<feature type="non-terminal residue" evidence="1">
    <location>
        <position position="1"/>
    </location>
</feature>
<dbReference type="GO" id="GO:0005524">
    <property type="term" value="F:ATP binding"/>
    <property type="evidence" value="ECO:0007669"/>
    <property type="project" value="InterPro"/>
</dbReference>
<dbReference type="EMBL" id="JNAD02000062">
    <property type="protein sequence ID" value="RKM87755.1"/>
    <property type="molecule type" value="Genomic_DNA"/>
</dbReference>
<proteinExistence type="predicted"/>
<reference evidence="1 2" key="1">
    <citation type="journal article" date="2014" name="Genome Announc.">
        <title>Draft Genome Sequence of Streptomyces fradiae ATCC 19609, a Strain Highly Sensitive to Antibiotics.</title>
        <authorList>
            <person name="Bekker O.B."/>
            <person name="Klimina K.M."/>
            <person name="Vatlin A.A."/>
            <person name="Zakharevich N.V."/>
            <person name="Kasianov A.S."/>
            <person name="Danilenko V.N."/>
        </authorList>
    </citation>
    <scope>NUCLEOTIDE SEQUENCE [LARGE SCALE GENOMIC DNA]</scope>
    <source>
        <strain evidence="1 2">ATCC 19609</strain>
    </source>
</reference>
<dbReference type="SUPFAM" id="SSF140990">
    <property type="entry name" value="FtsH protease domain-like"/>
    <property type="match status" value="1"/>
</dbReference>
<dbReference type="Proteomes" id="UP000028058">
    <property type="component" value="Unassembled WGS sequence"/>
</dbReference>
<dbReference type="RefSeq" id="WP_158675973.1">
    <property type="nucleotide sequence ID" value="NZ_JNAD02000062.1"/>
</dbReference>
<dbReference type="AlphaFoldDB" id="A0A3R7FJ97"/>
<evidence type="ECO:0000313" key="2">
    <source>
        <dbReference type="Proteomes" id="UP000028058"/>
    </source>
</evidence>
<evidence type="ECO:0000313" key="1">
    <source>
        <dbReference type="EMBL" id="RKM87755.1"/>
    </source>
</evidence>
<accession>A0A3R7FJ97</accession>
<dbReference type="InterPro" id="IPR037219">
    <property type="entry name" value="Peptidase_M41-like"/>
</dbReference>
<gene>
    <name evidence="1" type="ORF">SFRA_032875</name>
</gene>
<dbReference type="GO" id="GO:0006508">
    <property type="term" value="P:proteolysis"/>
    <property type="evidence" value="ECO:0007669"/>
    <property type="project" value="InterPro"/>
</dbReference>
<dbReference type="GO" id="GO:0004222">
    <property type="term" value="F:metalloendopeptidase activity"/>
    <property type="evidence" value="ECO:0007669"/>
    <property type="project" value="InterPro"/>
</dbReference>
<comment type="caution">
    <text evidence="1">The sequence shown here is derived from an EMBL/GenBank/DDBJ whole genome shotgun (WGS) entry which is preliminary data.</text>
</comment>
<organism evidence="1 2">
    <name type="scientific">Streptomyces xinghaiensis</name>
    <dbReference type="NCBI Taxonomy" id="1038928"/>
    <lineage>
        <taxon>Bacteria</taxon>
        <taxon>Bacillati</taxon>
        <taxon>Actinomycetota</taxon>
        <taxon>Actinomycetes</taxon>
        <taxon>Kitasatosporales</taxon>
        <taxon>Streptomycetaceae</taxon>
        <taxon>Streptomyces</taxon>
    </lineage>
</organism>
<protein>
    <recommendedName>
        <fullName evidence="3">Cell division protein FtsH</fullName>
    </recommendedName>
</protein>
<keyword evidence="2" id="KW-1185">Reference proteome</keyword>